<organism evidence="2">
    <name type="scientific">Nonomuraea gerenzanensis</name>
    <dbReference type="NCBI Taxonomy" id="93944"/>
    <lineage>
        <taxon>Bacteria</taxon>
        <taxon>Bacillati</taxon>
        <taxon>Actinomycetota</taxon>
        <taxon>Actinomycetes</taxon>
        <taxon>Streptosporangiales</taxon>
        <taxon>Streptosporangiaceae</taxon>
        <taxon>Nonomuraea</taxon>
    </lineage>
</organism>
<proteinExistence type="predicted"/>
<name>A0A1M4DZY8_9ACTN</name>
<evidence type="ECO:0000256" key="1">
    <source>
        <dbReference type="SAM" id="Coils"/>
    </source>
</evidence>
<feature type="coiled-coil region" evidence="1">
    <location>
        <begin position="529"/>
        <end position="556"/>
    </location>
</feature>
<gene>
    <name evidence="2" type="ORF">BN4615_P1643</name>
</gene>
<keyword evidence="1" id="KW-0175">Coiled coil</keyword>
<evidence type="ECO:0000313" key="2">
    <source>
        <dbReference type="EMBL" id="SBO92129.1"/>
    </source>
</evidence>
<dbReference type="EMBL" id="LT559118">
    <property type="protein sequence ID" value="SBO92129.1"/>
    <property type="molecule type" value="Genomic_DNA"/>
</dbReference>
<protein>
    <submittedName>
        <fullName evidence="2">Putative LuxR-family transcriptional regulator</fullName>
    </submittedName>
</protein>
<sequence length="630" mass="68126">MGATREMHRIPRSNITFAILAGERALSVDGDLRAARYWFDAAYQDAELNGEPEQLARAALGLSGVWVHEHRTCADWERVRTRQCHALRLLDPRSTLSLRLRARQAAEEDYRAGTHDAILRLLARARDAGDPVALAETLSLAHNCLLGPEHGERRIGLSQELIGQAVLTGRRGDALMGLLLRTVDLFLEASPKAERSLEELQGMLAAKEHRAIGFVVSAIKVMLSIRAGRFEEAETLAAVCAELGDATGDVDATGWYGWQLVAIRWLQGRGAELVPALSEMVHSPTLSALDNSYLASLAAAAADAGDRRAAEGLLARLRGVDLPRSSTWLTSMYFMSEAAHLLRDAETAAHVHAELTPFAELPVIAGHGVTCLGSAHHPLGVAALTLGDVDGAVEHLRAAVRHNLALHHWPATVLSRHRLGQALALKGGSGDDGPSVAREAAELGMVLPKAATRQDESRGVCRCRRRGLHWLLELDGRSALVGHSVGMGYLAMLMANPGKEIPAIDLAAGAESVKSVASSDQPVLDEVARRTYKERLARLDDEIDELESMNDLERAATLRLEREWLLAELAAATGIGGRVRPFAGSEERARIAVGKAIWRAVDRVAAVDPSIGEELRATVRTGARCCYQPR</sequence>
<dbReference type="AlphaFoldDB" id="A0A1M4DZY8"/>
<reference evidence="2" key="1">
    <citation type="submission" date="2016-04" db="EMBL/GenBank/DDBJ databases">
        <authorList>
            <person name="Evans L.H."/>
            <person name="Alamgir A."/>
            <person name="Owens N."/>
            <person name="Weber N.D."/>
            <person name="Virtaneva K."/>
            <person name="Barbian K."/>
            <person name="Babar A."/>
            <person name="Rosenke K."/>
        </authorList>
    </citation>
    <scope>NUCLEOTIDE SEQUENCE</scope>
    <source>
        <strain evidence="2">Nono1</strain>
    </source>
</reference>
<dbReference type="RefSeq" id="WP_225271411.1">
    <property type="nucleotide sequence ID" value="NZ_CP084058.1"/>
</dbReference>
<accession>A0A1M4DZY8</accession>